<evidence type="ECO:0000256" key="5">
    <source>
        <dbReference type="ARBA" id="ARBA00023015"/>
    </source>
</evidence>
<dbReference type="GO" id="GO:0043066">
    <property type="term" value="P:negative regulation of apoptotic process"/>
    <property type="evidence" value="ECO:0007669"/>
    <property type="project" value="TreeGrafter"/>
</dbReference>
<dbReference type="GO" id="GO:0008284">
    <property type="term" value="P:positive regulation of cell population proliferation"/>
    <property type="evidence" value="ECO:0007669"/>
    <property type="project" value="TreeGrafter"/>
</dbReference>
<dbReference type="GO" id="GO:0005829">
    <property type="term" value="C:cytosol"/>
    <property type="evidence" value="ECO:0007669"/>
    <property type="project" value="TreeGrafter"/>
</dbReference>
<proteinExistence type="inferred from homology"/>
<feature type="compositionally biased region" description="Low complexity" evidence="9">
    <location>
        <begin position="138"/>
        <end position="155"/>
    </location>
</feature>
<evidence type="ECO:0000313" key="11">
    <source>
        <dbReference type="Proteomes" id="UP001233172"/>
    </source>
</evidence>
<dbReference type="PANTHER" id="PTHR46745:SF1">
    <property type="entry name" value="TSC22 DOMAIN FAMILY PROTEIN 1"/>
    <property type="match status" value="1"/>
</dbReference>
<keyword evidence="7" id="KW-0539">Nucleus</keyword>
<evidence type="ECO:0000313" key="10">
    <source>
        <dbReference type="EMBL" id="KAK0059718.1"/>
    </source>
</evidence>
<gene>
    <name evidence="10" type="ORF">Bpfe_010886</name>
</gene>
<dbReference type="AlphaFoldDB" id="A0AAD8FDD5"/>
<dbReference type="Proteomes" id="UP001233172">
    <property type="component" value="Unassembled WGS sequence"/>
</dbReference>
<keyword evidence="8" id="KW-0175">Coiled coil</keyword>
<keyword evidence="6" id="KW-0804">Transcription</keyword>
<dbReference type="GO" id="GO:0005634">
    <property type="term" value="C:nucleus"/>
    <property type="evidence" value="ECO:0007669"/>
    <property type="project" value="UniProtKB-SubCell"/>
</dbReference>
<evidence type="ECO:0000256" key="6">
    <source>
        <dbReference type="ARBA" id="ARBA00023163"/>
    </source>
</evidence>
<dbReference type="Pfam" id="PF01166">
    <property type="entry name" value="TSC22"/>
    <property type="match status" value="1"/>
</dbReference>
<feature type="region of interest" description="Disordered" evidence="9">
    <location>
        <begin position="138"/>
        <end position="204"/>
    </location>
</feature>
<keyword evidence="4" id="KW-0963">Cytoplasm</keyword>
<evidence type="ECO:0000256" key="7">
    <source>
        <dbReference type="ARBA" id="ARBA00023242"/>
    </source>
</evidence>
<evidence type="ECO:0000256" key="9">
    <source>
        <dbReference type="SAM" id="MobiDB-lite"/>
    </source>
</evidence>
<name>A0AAD8FDD5_BIOPF</name>
<dbReference type="Gene3D" id="1.20.5.490">
    <property type="entry name" value="Single helix bin"/>
    <property type="match status" value="1"/>
</dbReference>
<reference evidence="10" key="2">
    <citation type="submission" date="2023-04" db="EMBL/GenBank/DDBJ databases">
        <authorList>
            <person name="Bu L."/>
            <person name="Lu L."/>
            <person name="Laidemitt M.R."/>
            <person name="Zhang S.M."/>
            <person name="Mutuku M."/>
            <person name="Mkoji G."/>
            <person name="Steinauer M."/>
            <person name="Loker E.S."/>
        </authorList>
    </citation>
    <scope>NUCLEOTIDE SEQUENCE</scope>
    <source>
        <strain evidence="10">KasaAsao</strain>
        <tissue evidence="10">Whole Snail</tissue>
    </source>
</reference>
<keyword evidence="5" id="KW-0805">Transcription regulation</keyword>
<evidence type="ECO:0000256" key="4">
    <source>
        <dbReference type="ARBA" id="ARBA00022490"/>
    </source>
</evidence>
<evidence type="ECO:0000256" key="8">
    <source>
        <dbReference type="SAM" id="Coils"/>
    </source>
</evidence>
<dbReference type="PROSITE" id="PS01289">
    <property type="entry name" value="TSC22"/>
    <property type="match status" value="1"/>
</dbReference>
<accession>A0AAD8FDD5</accession>
<dbReference type="InterPro" id="IPR047862">
    <property type="entry name" value="TSC22/BUN_CS"/>
</dbReference>
<reference evidence="10" key="1">
    <citation type="journal article" date="2023" name="PLoS Negl. Trop. Dis.">
        <title>A genome sequence for Biomphalaria pfeifferi, the major vector snail for the human-infecting parasite Schistosoma mansoni.</title>
        <authorList>
            <person name="Bu L."/>
            <person name="Lu L."/>
            <person name="Laidemitt M.R."/>
            <person name="Zhang S.M."/>
            <person name="Mutuku M."/>
            <person name="Mkoji G."/>
            <person name="Steinauer M."/>
            <person name="Loker E.S."/>
        </authorList>
    </citation>
    <scope>NUCLEOTIDE SEQUENCE</scope>
    <source>
        <strain evidence="10">KasaAsao</strain>
    </source>
</reference>
<evidence type="ECO:0000256" key="2">
    <source>
        <dbReference type="ARBA" id="ARBA00004496"/>
    </source>
</evidence>
<comment type="subcellular location">
    <subcellularLocation>
        <location evidence="2">Cytoplasm</location>
    </subcellularLocation>
    <subcellularLocation>
        <location evidence="1">Nucleus</location>
    </subcellularLocation>
</comment>
<feature type="compositionally biased region" description="Low complexity" evidence="9">
    <location>
        <begin position="169"/>
        <end position="204"/>
    </location>
</feature>
<dbReference type="InterPro" id="IPR000580">
    <property type="entry name" value="TSC22/Bun"/>
</dbReference>
<comment type="caution">
    <text evidence="10">The sequence shown here is derived from an EMBL/GenBank/DDBJ whole genome shotgun (WGS) entry which is preliminary data.</text>
</comment>
<dbReference type="EMBL" id="JASAOG010000040">
    <property type="protein sequence ID" value="KAK0059718.1"/>
    <property type="molecule type" value="Genomic_DNA"/>
</dbReference>
<sequence length="204" mass="22104">MLSALTSMRSTSSSSGDLLAQEMEMMSFPRVMSIGAPEFTMPFDAFFFSGFQCLESIAGGSTVAIDNKIEQAMDLVKRHLMYAVREEVEILKQQIGEMMERIGQLEHENSVLKAEAKPETLNKLLQPRAPTAAPLTAPVSVMSTQSQQQTNTMQSAAPQSQTQVQIQTPASAPAVVAQQQSAQQAQLPQSQASQPSLQAPHPPT</sequence>
<evidence type="ECO:0000256" key="3">
    <source>
        <dbReference type="ARBA" id="ARBA00007908"/>
    </source>
</evidence>
<dbReference type="PANTHER" id="PTHR46745">
    <property type="entry name" value="TSC22 DOMAIN FAMILY PROTEIN 1"/>
    <property type="match status" value="1"/>
</dbReference>
<evidence type="ECO:0000256" key="1">
    <source>
        <dbReference type="ARBA" id="ARBA00004123"/>
    </source>
</evidence>
<comment type="similarity">
    <text evidence="3">Belongs to the TSC-22/Dip/Bun family.</text>
</comment>
<feature type="coiled-coil region" evidence="8">
    <location>
        <begin position="88"/>
        <end position="115"/>
    </location>
</feature>
<keyword evidence="11" id="KW-1185">Reference proteome</keyword>
<dbReference type="GO" id="GO:0006357">
    <property type="term" value="P:regulation of transcription by RNA polymerase II"/>
    <property type="evidence" value="ECO:0007669"/>
    <property type="project" value="InterPro"/>
</dbReference>
<organism evidence="10 11">
    <name type="scientific">Biomphalaria pfeifferi</name>
    <name type="common">Bloodfluke planorb</name>
    <name type="synonym">Freshwater snail</name>
    <dbReference type="NCBI Taxonomy" id="112525"/>
    <lineage>
        <taxon>Eukaryota</taxon>
        <taxon>Metazoa</taxon>
        <taxon>Spiralia</taxon>
        <taxon>Lophotrochozoa</taxon>
        <taxon>Mollusca</taxon>
        <taxon>Gastropoda</taxon>
        <taxon>Heterobranchia</taxon>
        <taxon>Euthyneura</taxon>
        <taxon>Panpulmonata</taxon>
        <taxon>Hygrophila</taxon>
        <taxon>Lymnaeoidea</taxon>
        <taxon>Planorbidae</taxon>
        <taxon>Biomphalaria</taxon>
    </lineage>
</organism>
<protein>
    <submittedName>
        <fullName evidence="10">TSC22 domain family protein 2</fullName>
    </submittedName>
</protein>
<dbReference type="SUPFAM" id="SSF58026">
    <property type="entry name" value="Delta-sleep-inducing peptide immunoreactive peptide"/>
    <property type="match status" value="1"/>
</dbReference>
<feature type="compositionally biased region" description="Polar residues" evidence="9">
    <location>
        <begin position="156"/>
        <end position="168"/>
    </location>
</feature>